<dbReference type="Proteomes" id="UP000199470">
    <property type="component" value="Unassembled WGS sequence"/>
</dbReference>
<sequence length="437" mass="46558">MNPRQPSPPPRRLRLSPGRVVVGAVVLAAALASLTMAGCRGWAGGVRPTEVRQEVLLNSAANAVMEPLAMAVGADDGLLVAGGATATRQAWAARLSAANKVEWMYFRESPPAERLAQEASATTPEFRAVASMADGSVFLCGNTPYRSGASNIFLTQLDRQGQLLSERPLETPALRGAMVYRADQCIAWGGGVVLLAHEQHYPLPGADGGHGVRASYLLLAFDRLGNFKWEQVVPTLGEGFAPDGQGVVVRDVGGALLVSATDNVDTEVLRFDADGRLRAHRRFDGRYLLLHGQSSGPVKLFGSVPANDALPRSVVTLDETLAVVARTQGDKPFDFAVRHAFEKRDGSLLLFGSELHAQGERLRAGVRVVDAALKQERHVTLDHRQRLEPSAILAAGARRRDGGYAYATIAVPARAAVRTSGAEPADVVVGAVVTFLE</sequence>
<keyword evidence="2" id="KW-1185">Reference proteome</keyword>
<reference evidence="1 2" key="1">
    <citation type="submission" date="2016-10" db="EMBL/GenBank/DDBJ databases">
        <authorList>
            <person name="de Groot N.N."/>
        </authorList>
    </citation>
    <scope>NUCLEOTIDE SEQUENCE [LARGE SCALE GENOMIC DNA]</scope>
    <source>
        <strain evidence="1 2">ATCC 43154</strain>
    </source>
</reference>
<name>A0A1I4PTS9_9BURK</name>
<accession>A0A1I4PTS9</accession>
<dbReference type="STRING" id="758825.SAMN02982985_03585"/>
<dbReference type="EMBL" id="FOTW01000017">
    <property type="protein sequence ID" value="SFM30910.1"/>
    <property type="molecule type" value="Genomic_DNA"/>
</dbReference>
<gene>
    <name evidence="1" type="ORF">SAMN02982985_03585</name>
</gene>
<dbReference type="OrthoDB" id="9837343at2"/>
<dbReference type="AlphaFoldDB" id="A0A1I4PTS9"/>
<evidence type="ECO:0000313" key="2">
    <source>
        <dbReference type="Proteomes" id="UP000199470"/>
    </source>
</evidence>
<organism evidence="1 2">
    <name type="scientific">Rugamonas rubra</name>
    <dbReference type="NCBI Taxonomy" id="758825"/>
    <lineage>
        <taxon>Bacteria</taxon>
        <taxon>Pseudomonadati</taxon>
        <taxon>Pseudomonadota</taxon>
        <taxon>Betaproteobacteria</taxon>
        <taxon>Burkholderiales</taxon>
        <taxon>Oxalobacteraceae</taxon>
        <taxon>Telluria group</taxon>
        <taxon>Rugamonas</taxon>
    </lineage>
</organism>
<evidence type="ECO:0000313" key="1">
    <source>
        <dbReference type="EMBL" id="SFM30910.1"/>
    </source>
</evidence>
<proteinExistence type="predicted"/>
<dbReference type="RefSeq" id="WP_093389065.1">
    <property type="nucleotide sequence ID" value="NZ_FOTW01000017.1"/>
</dbReference>
<protein>
    <submittedName>
        <fullName evidence="1">Uncharacterized protein</fullName>
    </submittedName>
</protein>